<evidence type="ECO:0000313" key="1">
    <source>
        <dbReference type="EMBL" id="MCZ8537914.1"/>
    </source>
</evidence>
<dbReference type="EMBL" id="JAMKBJ010000010">
    <property type="protein sequence ID" value="MCZ8537914.1"/>
    <property type="molecule type" value="Genomic_DNA"/>
</dbReference>
<dbReference type="Proteomes" id="UP001152173">
    <property type="component" value="Unassembled WGS sequence"/>
</dbReference>
<accession>A0A9X3REC0</accession>
<keyword evidence="2" id="KW-1185">Reference proteome</keyword>
<protein>
    <submittedName>
        <fullName evidence="1">Uncharacterized protein</fullName>
    </submittedName>
</protein>
<dbReference type="InterPro" id="IPR036390">
    <property type="entry name" value="WH_DNA-bd_sf"/>
</dbReference>
<gene>
    <name evidence="1" type="ORF">M9R32_12030</name>
</gene>
<name>A0A9X3REC0_9BACL</name>
<evidence type="ECO:0000313" key="2">
    <source>
        <dbReference type="Proteomes" id="UP001152173"/>
    </source>
</evidence>
<sequence length="263" mass="30753">MSKQLDTEMSKVSAMLLEQRHLRLLGSERWLFPLQLANIQMTTGIRSQMDVLMKMILKILGKLDVKHATEISELLAVESIFVEHMLKLMMQNQMVEINDGFYRLTNMGMEQLKVGTFVHDSMEEEIEIAYSPYHNDALVQDSNQASIETENQLADYRFADDINQVDVTKLKDSQIIQMIEDSGYEFIVENGQKQIEEINLIEIQETLQVVCFEFHMHDTTEDSVFIRVWNTWTGQFDVLFETELNQKEASRLRKHYFDQPTSK</sequence>
<comment type="caution">
    <text evidence="1">The sequence shown here is derived from an EMBL/GenBank/DDBJ whole genome shotgun (WGS) entry which is preliminary data.</text>
</comment>
<proteinExistence type="predicted"/>
<reference evidence="1" key="1">
    <citation type="submission" date="2022-05" db="EMBL/GenBank/DDBJ databases">
        <authorList>
            <person name="Colautti A."/>
            <person name="Iacumin L."/>
        </authorList>
    </citation>
    <scope>NUCLEOTIDE SEQUENCE</scope>
    <source>
        <strain evidence="1">SK 55</strain>
    </source>
</reference>
<dbReference type="AlphaFoldDB" id="A0A9X3REC0"/>
<organism evidence="1 2">
    <name type="scientific">Paenisporosarcina quisquiliarum</name>
    <dbReference type="NCBI Taxonomy" id="365346"/>
    <lineage>
        <taxon>Bacteria</taxon>
        <taxon>Bacillati</taxon>
        <taxon>Bacillota</taxon>
        <taxon>Bacilli</taxon>
        <taxon>Bacillales</taxon>
        <taxon>Caryophanaceae</taxon>
        <taxon>Paenisporosarcina</taxon>
    </lineage>
</organism>
<dbReference type="SUPFAM" id="SSF46785">
    <property type="entry name" value="Winged helix' DNA-binding domain"/>
    <property type="match status" value="1"/>
</dbReference>
<dbReference type="RefSeq" id="WP_269926982.1">
    <property type="nucleotide sequence ID" value="NZ_JAMKBJ010000010.1"/>
</dbReference>